<organism evidence="3 4">
    <name type="scientific">Candidatus Roizmanbacteria bacterium CG11_big_fil_rev_8_21_14_0_20_36_8</name>
    <dbReference type="NCBI Taxonomy" id="1974856"/>
    <lineage>
        <taxon>Bacteria</taxon>
        <taxon>Candidatus Roizmaniibacteriota</taxon>
    </lineage>
</organism>
<gene>
    <name evidence="3" type="ORF">COV58_03780</name>
</gene>
<dbReference type="AlphaFoldDB" id="A0A2M6ITF0"/>
<protein>
    <submittedName>
        <fullName evidence="3">Sugar epimerase</fullName>
    </submittedName>
</protein>
<feature type="non-terminal residue" evidence="3">
    <location>
        <position position="259"/>
    </location>
</feature>
<name>A0A2M6ITF0_9BACT</name>
<evidence type="ECO:0000313" key="4">
    <source>
        <dbReference type="Proteomes" id="UP000231056"/>
    </source>
</evidence>
<evidence type="ECO:0000256" key="1">
    <source>
        <dbReference type="ARBA" id="ARBA00007637"/>
    </source>
</evidence>
<comment type="similarity">
    <text evidence="1">Belongs to the NAD(P)-dependent epimerase/dehydratase family.</text>
</comment>
<dbReference type="InterPro" id="IPR001509">
    <property type="entry name" value="Epimerase_deHydtase"/>
</dbReference>
<dbReference type="Gene3D" id="3.40.50.720">
    <property type="entry name" value="NAD(P)-binding Rossmann-like Domain"/>
    <property type="match status" value="1"/>
</dbReference>
<dbReference type="Pfam" id="PF01370">
    <property type="entry name" value="Epimerase"/>
    <property type="match status" value="1"/>
</dbReference>
<evidence type="ECO:0000259" key="2">
    <source>
        <dbReference type="Pfam" id="PF01370"/>
    </source>
</evidence>
<dbReference type="Proteomes" id="UP000231056">
    <property type="component" value="Unassembled WGS sequence"/>
</dbReference>
<accession>A0A2M6ITF0</accession>
<dbReference type="InterPro" id="IPR036291">
    <property type="entry name" value="NAD(P)-bd_dom_sf"/>
</dbReference>
<comment type="caution">
    <text evidence="3">The sequence shown here is derived from an EMBL/GenBank/DDBJ whole genome shotgun (WGS) entry which is preliminary data.</text>
</comment>
<dbReference type="SUPFAM" id="SSF51735">
    <property type="entry name" value="NAD(P)-binding Rossmann-fold domains"/>
    <property type="match status" value="1"/>
</dbReference>
<sequence>MGRINSKNIFLTGANGFIGKNFQECFSEKYYIFSPSHMELDLLDEKAVFEFVKNNKIDIIVHCANVGGGRDSLDETDVVEKNLRMFFNIAKCSDLVEKIIHFGSGAEYDKSKPIIDVREDDSNISIPKDHYGFYKYICSNFVDNSNNIINLRLFGVYGKYENYLFKFISNTIVKNILHLPIVIKQNVFFDYLYIDDLLKIVDHFIENDAKMKVLNATRGDKIDLKSLAEIVNEVSDYKSEITIASPGMNNEYSSNNERL</sequence>
<proteinExistence type="inferred from homology"/>
<dbReference type="PANTHER" id="PTHR43000">
    <property type="entry name" value="DTDP-D-GLUCOSE 4,6-DEHYDRATASE-RELATED"/>
    <property type="match status" value="1"/>
</dbReference>
<reference evidence="3 4" key="1">
    <citation type="submission" date="2017-09" db="EMBL/GenBank/DDBJ databases">
        <title>Depth-based differentiation of microbial function through sediment-hosted aquifers and enrichment of novel symbionts in the deep terrestrial subsurface.</title>
        <authorList>
            <person name="Probst A.J."/>
            <person name="Ladd B."/>
            <person name="Jarett J.K."/>
            <person name="Geller-Mcgrath D.E."/>
            <person name="Sieber C.M."/>
            <person name="Emerson J.B."/>
            <person name="Anantharaman K."/>
            <person name="Thomas B.C."/>
            <person name="Malmstrom R."/>
            <person name="Stieglmeier M."/>
            <person name="Klingl A."/>
            <person name="Woyke T."/>
            <person name="Ryan C.M."/>
            <person name="Banfield J.F."/>
        </authorList>
    </citation>
    <scope>NUCLEOTIDE SEQUENCE [LARGE SCALE GENOMIC DNA]</scope>
    <source>
        <strain evidence="3">CG11_big_fil_rev_8_21_14_0_20_36_8</strain>
    </source>
</reference>
<evidence type="ECO:0000313" key="3">
    <source>
        <dbReference type="EMBL" id="PIQ73196.1"/>
    </source>
</evidence>
<feature type="domain" description="NAD-dependent epimerase/dehydratase" evidence="2">
    <location>
        <begin position="9"/>
        <end position="210"/>
    </location>
</feature>
<dbReference type="EMBL" id="PCVM01000089">
    <property type="protein sequence ID" value="PIQ73196.1"/>
    <property type="molecule type" value="Genomic_DNA"/>
</dbReference>